<organism evidence="4 5">
    <name type="scientific">Curvularia clavata</name>
    <dbReference type="NCBI Taxonomy" id="95742"/>
    <lineage>
        <taxon>Eukaryota</taxon>
        <taxon>Fungi</taxon>
        <taxon>Dikarya</taxon>
        <taxon>Ascomycota</taxon>
        <taxon>Pezizomycotina</taxon>
        <taxon>Dothideomycetes</taxon>
        <taxon>Pleosporomycetidae</taxon>
        <taxon>Pleosporales</taxon>
        <taxon>Pleosporineae</taxon>
        <taxon>Pleosporaceae</taxon>
        <taxon>Curvularia</taxon>
    </lineage>
</organism>
<evidence type="ECO:0000256" key="3">
    <source>
        <dbReference type="SAM" id="MobiDB-lite"/>
    </source>
</evidence>
<feature type="region of interest" description="Disordered" evidence="3">
    <location>
        <begin position="343"/>
        <end position="398"/>
    </location>
</feature>
<comment type="subcellular location">
    <subcellularLocation>
        <location evidence="1">Nucleus</location>
    </subcellularLocation>
</comment>
<name>A0A9Q8ZIZ2_CURCL</name>
<dbReference type="InterPro" id="IPR036600">
    <property type="entry name" value="PAH_sf"/>
</dbReference>
<sequence length="580" mass="64198">MDAPHPNEAYHPAPQPSAQEVMLHPTTASAEPGQTHSSHQAPTIRQTAYTFLDKVKSRFGEGSVQVTSIWNVLGAFGAGIVSKKETVTAIKLVLSHHHDLKQALMDVLYHPEADWDVGDFDFGSPQPNHLAIPSLLQPAHQPRFHPSPIHWHEDQQAHTSQRLSYNQTWSSTPTESVGNHEQSLAVDYPDIYPRHPESHSPQPAFQETLASETTLPYSLSAPMLLSNGQSVKNMSIPSKKRRCDTFEDQISQHAMDQEPQSAEQTGLPTTNTVRPIAPSRRQSQTKGQRSQNEDRPKQFIHGLCGKGFVARCKVKKHHWGNVLNDLEATTGCWAKHGKPNVSWDDHPSCKKTAKVPDRAWTTSPITQTDGESQEKSQIISPAAPAASTAPTASSVYQPPGGIEYTPNMHEHYRDDPRGTNPYHMYRLPHRSSFDTLLEAANMISQVDAAQLQVRTDSLATQLSAQATAAKHSGQYVTDWQNTLGGYHSQAVVARGYLQPYTTAGSNFLYPPRGHQVPLEVALPFYGRPQAHTPHMYPTTSGNSIDDPTSMLNDAHTTSSRALLSPFSPDPRVRSRKMQEE</sequence>
<gene>
    <name evidence="4" type="ORF">yc1106_08842</name>
</gene>
<accession>A0A9Q8ZIZ2</accession>
<keyword evidence="2" id="KW-0539">Nucleus</keyword>
<dbReference type="AlphaFoldDB" id="A0A9Q8ZIZ2"/>
<feature type="region of interest" description="Disordered" evidence="3">
    <location>
        <begin position="253"/>
        <end position="298"/>
    </location>
</feature>
<evidence type="ECO:0000256" key="1">
    <source>
        <dbReference type="ARBA" id="ARBA00004123"/>
    </source>
</evidence>
<dbReference type="GO" id="GO:0005634">
    <property type="term" value="C:nucleus"/>
    <property type="evidence" value="ECO:0007669"/>
    <property type="project" value="UniProtKB-SubCell"/>
</dbReference>
<dbReference type="EMBL" id="CP089280">
    <property type="protein sequence ID" value="USP81568.1"/>
    <property type="molecule type" value="Genomic_DNA"/>
</dbReference>
<keyword evidence="5" id="KW-1185">Reference proteome</keyword>
<evidence type="ECO:0000256" key="2">
    <source>
        <dbReference type="ARBA" id="ARBA00023242"/>
    </source>
</evidence>
<protein>
    <submittedName>
        <fullName evidence="4">Uncharacterized protein</fullName>
    </submittedName>
</protein>
<dbReference type="OrthoDB" id="3644322at2759"/>
<dbReference type="SUPFAM" id="SSF47762">
    <property type="entry name" value="PAH2 domain"/>
    <property type="match status" value="1"/>
</dbReference>
<proteinExistence type="predicted"/>
<feature type="compositionally biased region" description="Polar residues" evidence="3">
    <location>
        <begin position="253"/>
        <end position="273"/>
    </location>
</feature>
<feature type="compositionally biased region" description="Basic and acidic residues" evidence="3">
    <location>
        <begin position="570"/>
        <end position="580"/>
    </location>
</feature>
<dbReference type="GO" id="GO:0006355">
    <property type="term" value="P:regulation of DNA-templated transcription"/>
    <property type="evidence" value="ECO:0007669"/>
    <property type="project" value="InterPro"/>
</dbReference>
<feature type="compositionally biased region" description="Low complexity" evidence="3">
    <location>
        <begin position="380"/>
        <end position="394"/>
    </location>
</feature>
<feature type="region of interest" description="Disordered" evidence="3">
    <location>
        <begin position="143"/>
        <end position="180"/>
    </location>
</feature>
<feature type="region of interest" description="Disordered" evidence="3">
    <location>
        <begin position="531"/>
        <end position="580"/>
    </location>
</feature>
<feature type="compositionally biased region" description="Polar residues" evidence="3">
    <location>
        <begin position="360"/>
        <end position="379"/>
    </location>
</feature>
<feature type="compositionally biased region" description="Polar residues" evidence="3">
    <location>
        <begin position="280"/>
        <end position="290"/>
    </location>
</feature>
<dbReference type="VEuPathDB" id="FungiDB:yc1106_08842"/>
<reference evidence="4" key="1">
    <citation type="submission" date="2021-12" db="EMBL/GenBank/DDBJ databases">
        <title>Curvularia clavata genome.</title>
        <authorList>
            <person name="Cao Y."/>
        </authorList>
    </citation>
    <scope>NUCLEOTIDE SEQUENCE</scope>
    <source>
        <strain evidence="4">Yc1106</strain>
    </source>
</reference>
<feature type="compositionally biased region" description="Polar residues" evidence="3">
    <location>
        <begin position="537"/>
        <end position="561"/>
    </location>
</feature>
<feature type="compositionally biased region" description="Polar residues" evidence="3">
    <location>
        <begin position="157"/>
        <end position="180"/>
    </location>
</feature>
<evidence type="ECO:0000313" key="4">
    <source>
        <dbReference type="EMBL" id="USP81568.1"/>
    </source>
</evidence>
<dbReference type="Proteomes" id="UP001056012">
    <property type="component" value="Chromosome 7"/>
</dbReference>
<evidence type="ECO:0000313" key="5">
    <source>
        <dbReference type="Proteomes" id="UP001056012"/>
    </source>
</evidence>